<comment type="caution">
    <text evidence="2">The sequence shown here is derived from an EMBL/GenBank/DDBJ whole genome shotgun (WGS) entry which is preliminary data.</text>
</comment>
<organism evidence="2 3">
    <name type="scientific">Marasmiellus scandens</name>
    <dbReference type="NCBI Taxonomy" id="2682957"/>
    <lineage>
        <taxon>Eukaryota</taxon>
        <taxon>Fungi</taxon>
        <taxon>Dikarya</taxon>
        <taxon>Basidiomycota</taxon>
        <taxon>Agaricomycotina</taxon>
        <taxon>Agaricomycetes</taxon>
        <taxon>Agaricomycetidae</taxon>
        <taxon>Agaricales</taxon>
        <taxon>Marasmiineae</taxon>
        <taxon>Omphalotaceae</taxon>
        <taxon>Marasmiellus</taxon>
    </lineage>
</organism>
<feature type="compositionally biased region" description="Pro residues" evidence="1">
    <location>
        <begin position="1126"/>
        <end position="1137"/>
    </location>
</feature>
<protein>
    <recommendedName>
        <fullName evidence="4">DUF4219 domain-containing protein</fullName>
    </recommendedName>
</protein>
<name>A0ABR1JCW5_9AGAR</name>
<feature type="compositionally biased region" description="Basic residues" evidence="1">
    <location>
        <begin position="314"/>
        <end position="326"/>
    </location>
</feature>
<feature type="compositionally biased region" description="Polar residues" evidence="1">
    <location>
        <begin position="705"/>
        <end position="716"/>
    </location>
</feature>
<evidence type="ECO:0000313" key="3">
    <source>
        <dbReference type="Proteomes" id="UP001498398"/>
    </source>
</evidence>
<feature type="compositionally biased region" description="Basic and acidic residues" evidence="1">
    <location>
        <begin position="1276"/>
        <end position="1285"/>
    </location>
</feature>
<feature type="region of interest" description="Disordered" evidence="1">
    <location>
        <begin position="1249"/>
        <end position="1285"/>
    </location>
</feature>
<evidence type="ECO:0000256" key="1">
    <source>
        <dbReference type="SAM" id="MobiDB-lite"/>
    </source>
</evidence>
<dbReference type="Pfam" id="PF14223">
    <property type="entry name" value="Retrotran_gag_2"/>
    <property type="match status" value="1"/>
</dbReference>
<feature type="region of interest" description="Disordered" evidence="1">
    <location>
        <begin position="397"/>
        <end position="416"/>
    </location>
</feature>
<sequence length="1285" mass="148816">MSSSIEKLVPFLNSDNYREWSSAMSSYLRQQEVFNVVDGSFSRPLDPLLAPFPRLYNLHDDLFSPAATDKDRREWDTLDDKAIGCIALRLPYDVRINVQTFTNPEVSANAGGKSTYTSKMMWDKIKTEYGTERTITQFNESLSFNNFAINVRVDPKKQFAAFKNLCNRIQAYSGKVISDHERAFQIISKLPKHDSWEFIRMQLLHKHSSQTELKMSEVETTILDHYYSLHPHESSNKAFNAHANVAKISGQSGNQYKGKPPRFNSQQRQSAPQGSHQQQQQRGRPNHRSSGRGGANNRGTGRGGAAKRPGGPQKGRHGQGQKKARRQQAMEAAENISGVNDAFQGMAFMAGQEDRTDTRNIVLGRSIVDDRSGSSAGVYVPTYENSVMPLQHISRSEEESVPTVYPPSTTTNSYPSQHVRFTSNRMDMSDDEDITGESASYPTIIHGTNRYRPDVIPEITEPRTKRYEHSYIQLSPNPDGNHIETKRRVGITGSRDSLVQNHPAYDPLVGKWIIGKRHYYDSKPNKTGNVEPISNGDYFGRRQTENIYGTYKQFWQAEEDCFNREIQEGMIPRNHVYIYGDPFLRLVPKEDQEWLNDEYVEYLDKLWNFNKAFVKNSIRQMMQEAEGQRIPAVVPQRHAAFIAQEETVSDGDTLMDDVEYVSRVNTPLDYTDDEEAEDVDSNKENIPPLREVSSSPDSIPKWTPETGNHNWGTNEPGSGWDEADWGSDDEQLPLLPLPSKERGYGAGENEEFFLRTLGSQSDDDDTRHWCITGEIEKDPKQTQVYVTKWVDGVRFRTTTLFEPYLWKPLHYSEVWQMQKGEVCFGCGHWSTWDIMVQSLEDTLTAGEIWHRRRDSRYNSYLNYVWLSGINISWGQFKYFWCLLYHNSPADLREQSSHPRYEDYLNQLWASDFKETWEEYKSTWSKEWQDGFGKQHKEFLDSEQGMQLLSRIRKEFDGNFADEPTYKPNWVLEIPEQKMPAKNEVIQQEQLTNPEDQQNPPSMRFSHNNWGPMTVQNAEAFYDDLYHSNFKLWIRSNWTAFFSNVRNMVFKEENLAKYIPLEKVADLYDTNCWESSTQRDIIFWRLQNDDKYRKTAARSAVRHLMMEPLDNIEEVDENLDHLLQPPHHSPLPTPPPSPSTGSEVKPVFNAGKVIQTLNFLKMRHLTEKLSKIQDSEPSRISSHSPTLADYGDEMLRQQLKQAQSDRMEYEKKLQWTLNGPQHQQYNRAITRGNFDELNQRQFGHDQFVGIDPKAFTSQDDDEKKYDDDDLGFEDFDIVEHPENIEH</sequence>
<reference evidence="2 3" key="1">
    <citation type="submission" date="2024-01" db="EMBL/GenBank/DDBJ databases">
        <title>A draft genome for the cacao thread blight pathogen Marasmiellus scandens.</title>
        <authorList>
            <person name="Baruah I.K."/>
            <person name="Leung J."/>
            <person name="Bukari Y."/>
            <person name="Amoako-Attah I."/>
            <person name="Meinhardt L.W."/>
            <person name="Bailey B.A."/>
            <person name="Cohen S.P."/>
        </authorList>
    </citation>
    <scope>NUCLEOTIDE SEQUENCE [LARGE SCALE GENOMIC DNA]</scope>
    <source>
        <strain evidence="2 3">GH-19</strain>
    </source>
</reference>
<feature type="compositionally biased region" description="Gly residues" evidence="1">
    <location>
        <begin position="291"/>
        <end position="304"/>
    </location>
</feature>
<accession>A0ABR1JCW5</accession>
<feature type="compositionally biased region" description="Acidic residues" evidence="1">
    <location>
        <begin position="1266"/>
        <end position="1275"/>
    </location>
</feature>
<proteinExistence type="predicted"/>
<keyword evidence="3" id="KW-1185">Reference proteome</keyword>
<evidence type="ECO:0008006" key="4">
    <source>
        <dbReference type="Google" id="ProtNLM"/>
    </source>
</evidence>
<evidence type="ECO:0000313" key="2">
    <source>
        <dbReference type="EMBL" id="KAK7458138.1"/>
    </source>
</evidence>
<dbReference type="EMBL" id="JBANRG010000018">
    <property type="protein sequence ID" value="KAK7458138.1"/>
    <property type="molecule type" value="Genomic_DNA"/>
</dbReference>
<feature type="region of interest" description="Disordered" evidence="1">
    <location>
        <begin position="1121"/>
        <end position="1144"/>
    </location>
</feature>
<feature type="compositionally biased region" description="Low complexity" evidence="1">
    <location>
        <begin position="401"/>
        <end position="416"/>
    </location>
</feature>
<feature type="region of interest" description="Disordered" evidence="1">
    <location>
        <begin position="250"/>
        <end position="331"/>
    </location>
</feature>
<feature type="compositionally biased region" description="Low complexity" evidence="1">
    <location>
        <begin position="266"/>
        <end position="283"/>
    </location>
</feature>
<feature type="non-terminal residue" evidence="2">
    <location>
        <position position="1285"/>
    </location>
</feature>
<feature type="region of interest" description="Disordered" evidence="1">
    <location>
        <begin position="668"/>
        <end position="721"/>
    </location>
</feature>
<dbReference type="Proteomes" id="UP001498398">
    <property type="component" value="Unassembled WGS sequence"/>
</dbReference>
<gene>
    <name evidence="2" type="ORF">VKT23_010046</name>
</gene>
<feature type="compositionally biased region" description="Acidic residues" evidence="1">
    <location>
        <begin position="670"/>
        <end position="679"/>
    </location>
</feature>